<dbReference type="InterPro" id="IPR025827">
    <property type="entry name" value="Zn_ribbon_recom_dom"/>
</dbReference>
<evidence type="ECO:0000256" key="1">
    <source>
        <dbReference type="ARBA" id="ARBA00023125"/>
    </source>
</evidence>
<accession>A0A5K7YVL2</accession>
<gene>
    <name evidence="4" type="ORF">DSCW_01050</name>
</gene>
<dbReference type="EMBL" id="AP021875">
    <property type="protein sequence ID" value="BBO72688.1"/>
    <property type="molecule type" value="Genomic_DNA"/>
</dbReference>
<dbReference type="PANTHER" id="PTHR30461">
    <property type="entry name" value="DNA-INVERTASE FROM LAMBDOID PROPHAGE"/>
    <property type="match status" value="1"/>
</dbReference>
<keyword evidence="1" id="KW-0238">DNA-binding</keyword>
<organism evidence="4 5">
    <name type="scientific">Desulfosarcina widdelii</name>
    <dbReference type="NCBI Taxonomy" id="947919"/>
    <lineage>
        <taxon>Bacteria</taxon>
        <taxon>Pseudomonadati</taxon>
        <taxon>Thermodesulfobacteriota</taxon>
        <taxon>Desulfobacteria</taxon>
        <taxon>Desulfobacterales</taxon>
        <taxon>Desulfosarcinaceae</taxon>
        <taxon>Desulfosarcina</taxon>
    </lineage>
</organism>
<protein>
    <recommendedName>
        <fullName evidence="3">Resolvase/invertase-type recombinase catalytic domain-containing protein</fullName>
    </recommendedName>
</protein>
<reference evidence="4 5" key="1">
    <citation type="submission" date="2019-11" db="EMBL/GenBank/DDBJ databases">
        <title>Comparative genomics of hydrocarbon-degrading Desulfosarcina strains.</title>
        <authorList>
            <person name="Watanabe M."/>
            <person name="Kojima H."/>
            <person name="Fukui M."/>
        </authorList>
    </citation>
    <scope>NUCLEOTIDE SEQUENCE [LARGE SCALE GENOMIC DNA]</scope>
    <source>
        <strain evidence="4 5">PP31</strain>
    </source>
</reference>
<dbReference type="SMART" id="SM00857">
    <property type="entry name" value="Resolvase"/>
    <property type="match status" value="1"/>
</dbReference>
<dbReference type="KEGG" id="dwd:DSCW_01050"/>
<dbReference type="GO" id="GO:0003677">
    <property type="term" value="F:DNA binding"/>
    <property type="evidence" value="ECO:0007669"/>
    <property type="project" value="UniProtKB-KW"/>
</dbReference>
<evidence type="ECO:0000313" key="4">
    <source>
        <dbReference type="EMBL" id="BBO72688.1"/>
    </source>
</evidence>
<dbReference type="Pfam" id="PF07508">
    <property type="entry name" value="Recombinase"/>
    <property type="match status" value="1"/>
</dbReference>
<dbReference type="RefSeq" id="WP_155301870.1">
    <property type="nucleotide sequence ID" value="NZ_AP021875.1"/>
</dbReference>
<evidence type="ECO:0000259" key="3">
    <source>
        <dbReference type="SMART" id="SM00857"/>
    </source>
</evidence>
<dbReference type="InterPro" id="IPR050639">
    <property type="entry name" value="SSR_resolvase"/>
</dbReference>
<dbReference type="Proteomes" id="UP000427769">
    <property type="component" value="Chromosome"/>
</dbReference>
<dbReference type="InterPro" id="IPR036162">
    <property type="entry name" value="Resolvase-like_N_sf"/>
</dbReference>
<dbReference type="Pfam" id="PF13408">
    <property type="entry name" value="Zn_ribbon_recom"/>
    <property type="match status" value="1"/>
</dbReference>
<dbReference type="PANTHER" id="PTHR30461:SF2">
    <property type="entry name" value="SERINE RECOMBINASE PINE-RELATED"/>
    <property type="match status" value="1"/>
</dbReference>
<keyword evidence="2" id="KW-0233">DNA recombination</keyword>
<dbReference type="GO" id="GO:0000150">
    <property type="term" value="F:DNA strand exchange activity"/>
    <property type="evidence" value="ECO:0007669"/>
    <property type="project" value="InterPro"/>
</dbReference>
<dbReference type="Gene3D" id="3.90.1750.20">
    <property type="entry name" value="Putative Large Serine Recombinase, Chain B, Domain 2"/>
    <property type="match status" value="1"/>
</dbReference>
<feature type="domain" description="Resolvase/invertase-type recombinase catalytic" evidence="3">
    <location>
        <begin position="4"/>
        <end position="152"/>
    </location>
</feature>
<name>A0A5K7YVL2_9BACT</name>
<proteinExistence type="predicted"/>
<dbReference type="Pfam" id="PF00239">
    <property type="entry name" value="Resolvase"/>
    <property type="match status" value="1"/>
</dbReference>
<dbReference type="AlphaFoldDB" id="A0A5K7YVL2"/>
<evidence type="ECO:0000256" key="2">
    <source>
        <dbReference type="ARBA" id="ARBA00023172"/>
    </source>
</evidence>
<evidence type="ECO:0000313" key="5">
    <source>
        <dbReference type="Proteomes" id="UP000427769"/>
    </source>
</evidence>
<dbReference type="Gene3D" id="3.40.50.1390">
    <property type="entry name" value="Resolvase, N-terminal catalytic domain"/>
    <property type="match status" value="1"/>
</dbReference>
<sequence>MIRSIIIARSSADRHEVSCESQLHEIRQEVLKRGELIVKEYSFSKIAHEEFFDDPDFLEIFNEAKSNNRRFDKIWLHDTSRLSRKRYNAQFLKVHFKKYGVELAYLRFQKSGEEAFDNLFEGIFESIDQLHSDNSRAGSIRGQRQNIRNGFRAGGRPPYGFQLKKHSFGVSEVSKSTLEPNPDTFPVAKEYLVRRSCHESRRSIFNDFEDRCIKSPSGKDYWTSSSGKSIEENVLVYQGHTVYNRHNRRIGKKKYINRKKWKDHSEWVIKENTHTRCIDDDTATKIQMQLDKNKELKNNPGPKKYLLTDILFCGECGTRMVGNSGYYSCQNKLRNRKSCLNGNIKSDYLNRHILALLKEQLITKEFYEEFVATIKSEYEKYKLQSLKDQKKHIQRINDLDSQISNLMALYARGKISAELIERQIAPLQEKKEMLASRIVDITQINDVLDIRVDEYSTEAIKHHLENFEDMLNDDNVVGMRNLVRDFIYKITLDPKDDPKAKHKWLRPVHIESHVRALTMIRLASPRGFEPLSPA</sequence>
<dbReference type="InterPro" id="IPR011109">
    <property type="entry name" value="DNA_bind_recombinase_dom"/>
</dbReference>
<keyword evidence="5" id="KW-1185">Reference proteome</keyword>
<dbReference type="InterPro" id="IPR038109">
    <property type="entry name" value="DNA_bind_recomb_sf"/>
</dbReference>
<dbReference type="SUPFAM" id="SSF53041">
    <property type="entry name" value="Resolvase-like"/>
    <property type="match status" value="1"/>
</dbReference>
<dbReference type="OrthoDB" id="5416884at2"/>
<dbReference type="InterPro" id="IPR006119">
    <property type="entry name" value="Resolv_N"/>
</dbReference>